<reference evidence="2" key="1">
    <citation type="submission" date="2014-01" db="EMBL/GenBank/DDBJ databases">
        <title>The Genome Sequence of Anopheles melas CM1001059_A (V2).</title>
        <authorList>
            <consortium name="The Broad Institute Genomics Platform"/>
            <person name="Neafsey D.E."/>
            <person name="Besansky N."/>
            <person name="Howell P."/>
            <person name="Walton C."/>
            <person name="Young S.K."/>
            <person name="Zeng Q."/>
            <person name="Gargeya S."/>
            <person name="Fitzgerald M."/>
            <person name="Haas B."/>
            <person name="Abouelleil A."/>
            <person name="Allen A.W."/>
            <person name="Alvarado L."/>
            <person name="Arachchi H.M."/>
            <person name="Berlin A.M."/>
            <person name="Chapman S.B."/>
            <person name="Gainer-Dewar J."/>
            <person name="Goldberg J."/>
            <person name="Griggs A."/>
            <person name="Gujja S."/>
            <person name="Hansen M."/>
            <person name="Howarth C."/>
            <person name="Imamovic A."/>
            <person name="Ireland A."/>
            <person name="Larimer J."/>
            <person name="McCowan C."/>
            <person name="Murphy C."/>
            <person name="Pearson M."/>
            <person name="Poon T.W."/>
            <person name="Priest M."/>
            <person name="Roberts A."/>
            <person name="Saif S."/>
            <person name="Shea T."/>
            <person name="Sisk P."/>
            <person name="Sykes S."/>
            <person name="Wortman J."/>
            <person name="Nusbaum C."/>
            <person name="Birren B."/>
        </authorList>
    </citation>
    <scope>NUCLEOTIDE SEQUENCE [LARGE SCALE GENOMIC DNA]</scope>
    <source>
        <strain evidence="2">CM1001059</strain>
    </source>
</reference>
<accession>A0A182ULI0</accession>
<dbReference type="AlphaFoldDB" id="A0A182ULI0"/>
<evidence type="ECO:0000313" key="2">
    <source>
        <dbReference type="Proteomes" id="UP000075902"/>
    </source>
</evidence>
<evidence type="ECO:0000313" key="1">
    <source>
        <dbReference type="EnsemblMetazoa" id="AMEC022553-PA"/>
    </source>
</evidence>
<name>A0A182ULI0_9DIPT</name>
<sequence length="180" mass="20025">MTMFPAQADIQRKGRCRERCSEQLKMLINGHRYLEPGTSVDPNQYYHAYAVLAPTQTNSTTWKLINAHPTCFHLCNVRTGQYLMVAPNDGVYAVNKTQLLSNTFAAFIFGPSYPDWPSRRARITNMLKMQPLCASSNQELISQKSLIVASATQAGQESTGGTACEWQLAEQPSCPSDDLC</sequence>
<evidence type="ECO:0008006" key="3">
    <source>
        <dbReference type="Google" id="ProtNLM"/>
    </source>
</evidence>
<protein>
    <recommendedName>
        <fullName evidence="3">Ricin B lectin domain-containing protein</fullName>
    </recommendedName>
</protein>
<dbReference type="EnsemblMetazoa" id="AMEC022553-RA">
    <property type="protein sequence ID" value="AMEC022553-PA"/>
    <property type="gene ID" value="AMEC022553"/>
</dbReference>
<organism evidence="1 2">
    <name type="scientific">Anopheles melas</name>
    <dbReference type="NCBI Taxonomy" id="34690"/>
    <lineage>
        <taxon>Eukaryota</taxon>
        <taxon>Metazoa</taxon>
        <taxon>Ecdysozoa</taxon>
        <taxon>Arthropoda</taxon>
        <taxon>Hexapoda</taxon>
        <taxon>Insecta</taxon>
        <taxon>Pterygota</taxon>
        <taxon>Neoptera</taxon>
        <taxon>Endopterygota</taxon>
        <taxon>Diptera</taxon>
        <taxon>Nematocera</taxon>
        <taxon>Culicoidea</taxon>
        <taxon>Culicidae</taxon>
        <taxon>Anophelinae</taxon>
        <taxon>Anopheles</taxon>
    </lineage>
</organism>
<proteinExistence type="predicted"/>
<keyword evidence="2" id="KW-1185">Reference proteome</keyword>
<dbReference type="Proteomes" id="UP000075902">
    <property type="component" value="Unassembled WGS sequence"/>
</dbReference>
<reference evidence="1" key="2">
    <citation type="submission" date="2020-05" db="UniProtKB">
        <authorList>
            <consortium name="EnsemblMetazoa"/>
        </authorList>
    </citation>
    <scope>IDENTIFICATION</scope>
    <source>
        <strain evidence="1">CM1001059</strain>
    </source>
</reference>
<dbReference type="VEuPathDB" id="VectorBase:AMEC022553"/>